<protein>
    <submittedName>
        <fullName evidence="2">MobC family plasmid mobilization relaxosome protein</fullName>
    </submittedName>
</protein>
<geneLocation type="plasmid" evidence="2 3">
    <name>unnamed7</name>
</geneLocation>
<evidence type="ECO:0000256" key="1">
    <source>
        <dbReference type="SAM" id="MobiDB-lite"/>
    </source>
</evidence>
<feature type="region of interest" description="Disordered" evidence="1">
    <location>
        <begin position="1"/>
        <end position="25"/>
    </location>
</feature>
<dbReference type="Proteomes" id="UP001163293">
    <property type="component" value="Plasmid unnamed7"/>
</dbReference>
<proteinExistence type="predicted"/>
<dbReference type="Pfam" id="PF21983">
    <property type="entry name" value="NikA-like"/>
    <property type="match status" value="1"/>
</dbReference>
<evidence type="ECO:0000313" key="3">
    <source>
        <dbReference type="Proteomes" id="UP001163293"/>
    </source>
</evidence>
<sequence length="127" mass="14255">MADGFEQKAQISREHSETKRDKQYPLRMNTEEREKLDAAALLHGMKLSRYLVEAGLAMGRGSGLAEQRQSIDELMRIRVLLGRSASNINQIARHANATDEFPDDAAAAVRYAKDLMIRIDALVRGML</sequence>
<name>A0AAX3EQG2_PAEUR</name>
<dbReference type="EMBL" id="CP101192">
    <property type="protein sequence ID" value="UYW00242.1"/>
    <property type="molecule type" value="Genomic_DNA"/>
</dbReference>
<reference evidence="2" key="1">
    <citation type="submission" date="2022-07" db="EMBL/GenBank/DDBJ databases">
        <authorList>
            <person name="Wu T."/>
        </authorList>
    </citation>
    <scope>NUCLEOTIDE SEQUENCE</scope>
    <source>
        <strain evidence="2">SD-1</strain>
        <plasmid evidence="2">unnamed7</plasmid>
    </source>
</reference>
<dbReference type="AlphaFoldDB" id="A0AAX3EQG2"/>
<keyword evidence="2" id="KW-0614">Plasmid</keyword>
<organism evidence="2 3">
    <name type="scientific">Paenarthrobacter ureafaciens</name>
    <dbReference type="NCBI Taxonomy" id="37931"/>
    <lineage>
        <taxon>Bacteria</taxon>
        <taxon>Bacillati</taxon>
        <taxon>Actinomycetota</taxon>
        <taxon>Actinomycetes</taxon>
        <taxon>Micrococcales</taxon>
        <taxon>Micrococcaceae</taxon>
        <taxon>Paenarthrobacter</taxon>
    </lineage>
</organism>
<dbReference type="InterPro" id="IPR053842">
    <property type="entry name" value="NikA-like"/>
</dbReference>
<dbReference type="RefSeq" id="WP_264398995.1">
    <property type="nucleotide sequence ID" value="NZ_CP101184.1"/>
</dbReference>
<feature type="compositionally biased region" description="Basic and acidic residues" evidence="1">
    <location>
        <begin position="11"/>
        <end position="25"/>
    </location>
</feature>
<gene>
    <name evidence="2" type="ORF">NL394_24135</name>
</gene>
<keyword evidence="3" id="KW-1185">Reference proteome</keyword>
<evidence type="ECO:0000313" key="2">
    <source>
        <dbReference type="EMBL" id="UYW00242.1"/>
    </source>
</evidence>
<accession>A0AAX3EQG2</accession>